<evidence type="ECO:0000259" key="1">
    <source>
        <dbReference type="Pfam" id="PF00535"/>
    </source>
</evidence>
<sequence>MIKLSIIIPYKDSGETLLELLGTIPDTPEYEIILIDDRSEKPFNENECYKRNLKIYRNDRPGDGPGTARNIGVSKSRGEWLVFADSDDWFTGNAFCVFERFFDSRSDIIYFRPKSKHDWNDQAGTRHKSYEKLVDSFLDYKSDWIRYRFHSPWSKMIRRSLFVEHQIEFDETIVANDLVCSLRLGLCADRIDACDETVYIVRQGRPGSLSSKRDEVHYNIRLENHIRYNSFLQERKLGDKRMGGLSILKRALSLGCFKFIKIFLIFLKQRQPILEPFSYYIMVVKKIIR</sequence>
<comment type="caution">
    <text evidence="2">The sequence shown here is derived from an EMBL/GenBank/DDBJ whole genome shotgun (WGS) entry which is preliminary data.</text>
</comment>
<name>A0A2V3ZK12_9GAMM</name>
<dbReference type="PANTHER" id="PTHR22916">
    <property type="entry name" value="GLYCOSYLTRANSFERASE"/>
    <property type="match status" value="1"/>
</dbReference>
<dbReference type="Proteomes" id="UP000253987">
    <property type="component" value="Unassembled WGS sequence"/>
</dbReference>
<dbReference type="InterPro" id="IPR029044">
    <property type="entry name" value="Nucleotide-diphossugar_trans"/>
</dbReference>
<keyword evidence="3" id="KW-1185">Reference proteome</keyword>
<dbReference type="RefSeq" id="WP_114612943.1">
    <property type="nucleotide sequence ID" value="NZ_QFWX01000004.1"/>
</dbReference>
<evidence type="ECO:0000313" key="2">
    <source>
        <dbReference type="EMBL" id="PXX90718.1"/>
    </source>
</evidence>
<evidence type="ECO:0000313" key="3">
    <source>
        <dbReference type="Proteomes" id="UP000253987"/>
    </source>
</evidence>
<dbReference type="Gene3D" id="3.90.550.10">
    <property type="entry name" value="Spore Coat Polysaccharide Biosynthesis Protein SpsA, Chain A"/>
    <property type="match status" value="1"/>
</dbReference>
<organism evidence="2 3">
    <name type="scientific">Marinobacter vulgaris</name>
    <dbReference type="NCBI Taxonomy" id="1928331"/>
    <lineage>
        <taxon>Bacteria</taxon>
        <taxon>Pseudomonadati</taxon>
        <taxon>Pseudomonadota</taxon>
        <taxon>Gammaproteobacteria</taxon>
        <taxon>Pseudomonadales</taxon>
        <taxon>Marinobacteraceae</taxon>
        <taxon>Marinobacter</taxon>
    </lineage>
</organism>
<dbReference type="OrthoDB" id="9069044at2"/>
<dbReference type="PANTHER" id="PTHR22916:SF3">
    <property type="entry name" value="UDP-GLCNAC:BETAGAL BETA-1,3-N-ACETYLGLUCOSAMINYLTRANSFERASE-LIKE PROTEIN 1"/>
    <property type="match status" value="1"/>
</dbReference>
<dbReference type="SUPFAM" id="SSF53448">
    <property type="entry name" value="Nucleotide-diphospho-sugar transferases"/>
    <property type="match status" value="1"/>
</dbReference>
<dbReference type="InterPro" id="IPR001173">
    <property type="entry name" value="Glyco_trans_2-like"/>
</dbReference>
<dbReference type="AlphaFoldDB" id="A0A2V3ZK12"/>
<feature type="domain" description="Glycosyltransferase 2-like" evidence="1">
    <location>
        <begin position="5"/>
        <end position="162"/>
    </location>
</feature>
<reference evidence="2 3" key="2">
    <citation type="submission" date="2018-06" db="EMBL/GenBank/DDBJ databases">
        <title>Marinobactersediminissp. nov, a moderately halophilic bacterium isolated from marine solar saltern.</title>
        <authorList>
            <person name="Zhang Y."/>
        </authorList>
    </citation>
    <scope>NUCLEOTIDE SEQUENCE [LARGE SCALE GENOMIC DNA]</scope>
    <source>
        <strain evidence="2 3">F01</strain>
    </source>
</reference>
<accession>A0A2V3ZK12</accession>
<reference evidence="3" key="1">
    <citation type="submission" date="2018-05" db="EMBL/GenBank/DDBJ databases">
        <authorList>
            <person name="Lu D."/>
        </authorList>
    </citation>
    <scope>NUCLEOTIDE SEQUENCE [LARGE SCALE GENOMIC DNA]</scope>
    <source>
        <strain evidence="3">F01</strain>
    </source>
</reference>
<dbReference type="GO" id="GO:0016758">
    <property type="term" value="F:hexosyltransferase activity"/>
    <property type="evidence" value="ECO:0007669"/>
    <property type="project" value="UniProtKB-ARBA"/>
</dbReference>
<dbReference type="Pfam" id="PF00535">
    <property type="entry name" value="Glycos_transf_2"/>
    <property type="match status" value="1"/>
</dbReference>
<gene>
    <name evidence="2" type="ORF">DIT71_09225</name>
</gene>
<dbReference type="CDD" id="cd00761">
    <property type="entry name" value="Glyco_tranf_GTA_type"/>
    <property type="match status" value="1"/>
</dbReference>
<protein>
    <recommendedName>
        <fullName evidence="1">Glycosyltransferase 2-like domain-containing protein</fullName>
    </recommendedName>
</protein>
<proteinExistence type="predicted"/>
<dbReference type="EMBL" id="QFWX01000004">
    <property type="protein sequence ID" value="PXX90718.1"/>
    <property type="molecule type" value="Genomic_DNA"/>
</dbReference>